<evidence type="ECO:0000313" key="3">
    <source>
        <dbReference type="Proteomes" id="UP001428817"/>
    </source>
</evidence>
<gene>
    <name evidence="2" type="ORF">GCM10023321_81260</name>
</gene>
<comment type="caution">
    <text evidence="2">The sequence shown here is derived from an EMBL/GenBank/DDBJ whole genome shotgun (WGS) entry which is preliminary data.</text>
</comment>
<sequence length="151" mass="14617">MILMSKARRPVRAGFTSSLIAGTALTAALLAPAGVANAQTAVHPVAHSASLAPTQGGESAGGCMPTGDVGFWCPATQAATASSSGSGESAGGSEKKGGGTDIADWILQMTKSVVQGISSGSSAVTAVANALNPVSGVVSGITDLFKTVTGK</sequence>
<protein>
    <recommendedName>
        <fullName evidence="4">Secreted protein</fullName>
    </recommendedName>
</protein>
<keyword evidence="3" id="KW-1185">Reference proteome</keyword>
<organism evidence="2 3">
    <name type="scientific">Pseudonocardia eucalypti</name>
    <dbReference type="NCBI Taxonomy" id="648755"/>
    <lineage>
        <taxon>Bacteria</taxon>
        <taxon>Bacillati</taxon>
        <taxon>Actinomycetota</taxon>
        <taxon>Actinomycetes</taxon>
        <taxon>Pseudonocardiales</taxon>
        <taxon>Pseudonocardiaceae</taxon>
        <taxon>Pseudonocardia</taxon>
    </lineage>
</organism>
<evidence type="ECO:0008006" key="4">
    <source>
        <dbReference type="Google" id="ProtNLM"/>
    </source>
</evidence>
<name>A0ABP9RDV9_9PSEU</name>
<evidence type="ECO:0000313" key="2">
    <source>
        <dbReference type="EMBL" id="GAA5175346.1"/>
    </source>
</evidence>
<feature type="signal peptide" evidence="1">
    <location>
        <begin position="1"/>
        <end position="38"/>
    </location>
</feature>
<dbReference type="RefSeq" id="WP_185063252.1">
    <property type="nucleotide sequence ID" value="NZ_BAABJP010000064.1"/>
</dbReference>
<keyword evidence="1" id="KW-0732">Signal</keyword>
<feature type="chain" id="PRO_5045313975" description="Secreted protein" evidence="1">
    <location>
        <begin position="39"/>
        <end position="151"/>
    </location>
</feature>
<proteinExistence type="predicted"/>
<evidence type="ECO:0000256" key="1">
    <source>
        <dbReference type="SAM" id="SignalP"/>
    </source>
</evidence>
<dbReference type="Proteomes" id="UP001428817">
    <property type="component" value="Unassembled WGS sequence"/>
</dbReference>
<accession>A0ABP9RDV9</accession>
<reference evidence="3" key="1">
    <citation type="journal article" date="2019" name="Int. J. Syst. Evol. Microbiol.">
        <title>The Global Catalogue of Microorganisms (GCM) 10K type strain sequencing project: providing services to taxonomists for standard genome sequencing and annotation.</title>
        <authorList>
            <consortium name="The Broad Institute Genomics Platform"/>
            <consortium name="The Broad Institute Genome Sequencing Center for Infectious Disease"/>
            <person name="Wu L."/>
            <person name="Ma J."/>
        </authorList>
    </citation>
    <scope>NUCLEOTIDE SEQUENCE [LARGE SCALE GENOMIC DNA]</scope>
    <source>
        <strain evidence="3">JCM 18303</strain>
    </source>
</reference>
<dbReference type="EMBL" id="BAABJP010000064">
    <property type="protein sequence ID" value="GAA5175346.1"/>
    <property type="molecule type" value="Genomic_DNA"/>
</dbReference>